<accession>A0A0G0U804</accession>
<evidence type="ECO:0000313" key="1">
    <source>
        <dbReference type="EMBL" id="KKR85129.1"/>
    </source>
</evidence>
<organism evidence="1 2">
    <name type="scientific">Candidatus Woesebacteria bacterium GW2011_GWB1_41_10</name>
    <dbReference type="NCBI Taxonomy" id="1618577"/>
    <lineage>
        <taxon>Bacteria</taxon>
        <taxon>Candidatus Woeseibacteriota</taxon>
    </lineage>
</organism>
<dbReference type="EMBL" id="LCAE01000038">
    <property type="protein sequence ID" value="KKR85129.1"/>
    <property type="molecule type" value="Genomic_DNA"/>
</dbReference>
<comment type="caution">
    <text evidence="1">The sequence shown here is derived from an EMBL/GenBank/DDBJ whole genome shotgun (WGS) entry which is preliminary data.</text>
</comment>
<sequence length="106" mass="12488">MSEKVKNLPFEEVAAGYWKKIDPRLPTDLTDQQKIWLENYLQAQVAVNLGDFTETRKILTRLDNEDGFLLFEERHPDYFATMDMVARGRTNRDRVKPLLTREDLNS</sequence>
<protein>
    <submittedName>
        <fullName evidence="1">Uncharacterized protein</fullName>
    </submittedName>
</protein>
<dbReference type="Proteomes" id="UP000033858">
    <property type="component" value="Unassembled WGS sequence"/>
</dbReference>
<name>A0A0G0U804_9BACT</name>
<proteinExistence type="predicted"/>
<dbReference type="AlphaFoldDB" id="A0A0G0U804"/>
<gene>
    <name evidence="1" type="ORF">UU32_C0038G0004</name>
</gene>
<evidence type="ECO:0000313" key="2">
    <source>
        <dbReference type="Proteomes" id="UP000033858"/>
    </source>
</evidence>
<reference evidence="1 2" key="1">
    <citation type="journal article" date="2015" name="Nature">
        <title>rRNA introns, odd ribosomes, and small enigmatic genomes across a large radiation of phyla.</title>
        <authorList>
            <person name="Brown C.T."/>
            <person name="Hug L.A."/>
            <person name="Thomas B.C."/>
            <person name="Sharon I."/>
            <person name="Castelle C.J."/>
            <person name="Singh A."/>
            <person name="Wilkins M.J."/>
            <person name="Williams K.H."/>
            <person name="Banfield J.F."/>
        </authorList>
    </citation>
    <scope>NUCLEOTIDE SEQUENCE [LARGE SCALE GENOMIC DNA]</scope>
</reference>